<dbReference type="InterPro" id="IPR019473">
    <property type="entry name" value="TFIID_su8_C"/>
</dbReference>
<dbReference type="PANTHER" id="PTHR46469">
    <property type="entry name" value="TRANSCRIPTION INITIATION FACTOR TFIID SUBUNIT 8"/>
    <property type="match status" value="1"/>
</dbReference>
<feature type="region of interest" description="Disordered" evidence="7">
    <location>
        <begin position="711"/>
        <end position="842"/>
    </location>
</feature>
<feature type="compositionally biased region" description="Low complexity" evidence="7">
    <location>
        <begin position="770"/>
        <end position="812"/>
    </location>
</feature>
<feature type="compositionally biased region" description="Pro residues" evidence="7">
    <location>
        <begin position="718"/>
        <end position="729"/>
    </location>
</feature>
<evidence type="ECO:0000313" key="11">
    <source>
        <dbReference type="Proteomes" id="UP000030693"/>
    </source>
</evidence>
<organism evidence="10">
    <name type="scientific">Fonticula alba</name>
    <name type="common">Slime mold</name>
    <dbReference type="NCBI Taxonomy" id="691883"/>
    <lineage>
        <taxon>Eukaryota</taxon>
        <taxon>Rotosphaerida</taxon>
        <taxon>Fonticulaceae</taxon>
        <taxon>Fonticula</taxon>
    </lineage>
</organism>
<feature type="region of interest" description="Disordered" evidence="7">
    <location>
        <begin position="464"/>
        <end position="553"/>
    </location>
</feature>
<sequence>MSRPILRLSELLADGDAPQAAPSRSLTPPPPTPPPIPLEEESPILPAELAAAFGTYPPRAAVPPSVPAVRLPPGTRCSSFPEALSACPARMDAALHAVSHLVAAAGFEVAQPAAIGQLATHLDNYLMALCSRTVAYASLAARSRPTLTDAFAAIGELSPAREFRTGPGLGRILRRPPAAGKARAAGADTRAPRYTRREAAGTNLASRGVGGPGAAPLAYQLRSLSHFSWHNELALRSVERGSRRWRQTQAHWRFSAAGKTPPAGSAPLSASAPFASAFASAPAFGIYCPSPVPRDFQISQQVESLRKVLSAAPVADSPGGAPAPPGPAPGSLALSLVQSGGALPTITRRSAAVTDALAALDRAAAGDPMQGVALSLLSSPIALETWLPPLPAAHTFHSTRVEAKVVVDAPALQAAGAAQRRASCRSLERLLRMTDPTAGQSVSDTPEPATLVDLPSLFHTLSPVSDPVSIEQQPAPNVVPGDGPPVNDPPRPLSLSFSGLLRSASKSRLPSGACTPLPPAEGQGASASFAGVPDDRPPLSSPHLPPAAAAATTAAAMSGPLPLLTPKVEPSTGTSGATSPMLPRVILSIPSSPLKGALTLSLSRSASVGDPPGTAPHSPELSTLPTLPALSEPGPLLRSVSSPVGPTGGMDVDPSGGAPLSPLLPGLAVTVKTEEGIQRAAPALESFGSETPPSQTPRKLSLSFTLPKAPSADALPVSSPPPLPPPPSSSLPAMGEERRPASATPGSPMSLASTAGRSGAGPQPGPSAPPASASDPSPVSSPAPRLILSLSSPVAATAPVAPGGAGSPSLGPIVAPPAVAAMSPGLEGHPMDGDDSDDFSDV</sequence>
<dbReference type="GO" id="GO:0006367">
    <property type="term" value="P:transcription initiation at RNA polymerase II promoter"/>
    <property type="evidence" value="ECO:0007669"/>
    <property type="project" value="TreeGrafter"/>
</dbReference>
<proteinExistence type="inferred from homology"/>
<reference evidence="10" key="1">
    <citation type="submission" date="2013-04" db="EMBL/GenBank/DDBJ databases">
        <title>The Genome Sequence of Fonticula alba ATCC 38817.</title>
        <authorList>
            <consortium name="The Broad Institute Genomics Platform"/>
            <person name="Russ C."/>
            <person name="Cuomo C."/>
            <person name="Burger G."/>
            <person name="Gray M.W."/>
            <person name="Holland P.W.H."/>
            <person name="King N."/>
            <person name="Lang F.B.F."/>
            <person name="Roger A.J."/>
            <person name="Ruiz-Trillo I."/>
            <person name="Brown M."/>
            <person name="Walker B."/>
            <person name="Young S."/>
            <person name="Zeng Q."/>
            <person name="Gargeya S."/>
            <person name="Fitzgerald M."/>
            <person name="Haas B."/>
            <person name="Abouelleil A."/>
            <person name="Allen A.W."/>
            <person name="Alvarado L."/>
            <person name="Arachchi H.M."/>
            <person name="Berlin A.M."/>
            <person name="Chapman S.B."/>
            <person name="Gainer-Dewar J."/>
            <person name="Goldberg J."/>
            <person name="Griggs A."/>
            <person name="Gujja S."/>
            <person name="Hansen M."/>
            <person name="Howarth C."/>
            <person name="Imamovic A."/>
            <person name="Ireland A."/>
            <person name="Larimer J."/>
            <person name="McCowan C."/>
            <person name="Murphy C."/>
            <person name="Pearson M."/>
            <person name="Poon T.W."/>
            <person name="Priest M."/>
            <person name="Roberts A."/>
            <person name="Saif S."/>
            <person name="Shea T."/>
            <person name="Sisk P."/>
            <person name="Sykes S."/>
            <person name="Wortman J."/>
            <person name="Nusbaum C."/>
            <person name="Birren B."/>
        </authorList>
    </citation>
    <scope>NUCLEOTIDE SEQUENCE [LARGE SCALE GENOMIC DNA]</scope>
    <source>
        <strain evidence="10">ATCC 38817</strain>
    </source>
</reference>
<protein>
    <recommendedName>
        <fullName evidence="3">Transcription initiation factor TFIID subunit 8</fullName>
    </recommendedName>
</protein>
<dbReference type="EMBL" id="KB932204">
    <property type="protein sequence ID" value="KCV70671.1"/>
    <property type="molecule type" value="Genomic_DNA"/>
</dbReference>
<evidence type="ECO:0000256" key="6">
    <source>
        <dbReference type="ARBA" id="ARBA00023242"/>
    </source>
</evidence>
<dbReference type="Pfam" id="PF10406">
    <property type="entry name" value="TAF8_C"/>
    <property type="match status" value="1"/>
</dbReference>
<evidence type="ECO:0000256" key="2">
    <source>
        <dbReference type="ARBA" id="ARBA00008767"/>
    </source>
</evidence>
<dbReference type="Proteomes" id="UP000030693">
    <property type="component" value="Unassembled WGS sequence"/>
</dbReference>
<feature type="compositionally biased region" description="Pro residues" evidence="7">
    <location>
        <begin position="27"/>
        <end position="37"/>
    </location>
</feature>
<comment type="similarity">
    <text evidence="2">Belongs to the TAF8 family.</text>
</comment>
<keyword evidence="6" id="KW-0539">Nucleus</keyword>
<dbReference type="PANTHER" id="PTHR46469:SF1">
    <property type="entry name" value="TRANSCRIPTION INITIATION FACTOR TFIID SUBUNIT 8"/>
    <property type="match status" value="1"/>
</dbReference>
<evidence type="ECO:0000256" key="4">
    <source>
        <dbReference type="ARBA" id="ARBA00023015"/>
    </source>
</evidence>
<feature type="domain" description="Transcription factor TFIID subunit 8 C-terminal" evidence="9">
    <location>
        <begin position="385"/>
        <end position="430"/>
    </location>
</feature>
<feature type="compositionally biased region" description="Acidic residues" evidence="7">
    <location>
        <begin position="833"/>
        <end position="842"/>
    </location>
</feature>
<feature type="domain" description="Bromodomain associated" evidence="8">
    <location>
        <begin position="92"/>
        <end position="158"/>
    </location>
</feature>
<comment type="subcellular location">
    <subcellularLocation>
        <location evidence="1">Nucleus</location>
    </subcellularLocation>
</comment>
<accession>A0A058Z989</accession>
<dbReference type="GO" id="GO:0046982">
    <property type="term" value="F:protein heterodimerization activity"/>
    <property type="evidence" value="ECO:0007669"/>
    <property type="project" value="InterPro"/>
</dbReference>
<dbReference type="GeneID" id="20527751"/>
<evidence type="ECO:0000256" key="7">
    <source>
        <dbReference type="SAM" id="MobiDB-lite"/>
    </source>
</evidence>
<feature type="compositionally biased region" description="Polar residues" evidence="7">
    <location>
        <begin position="688"/>
        <end position="701"/>
    </location>
</feature>
<feature type="compositionally biased region" description="Low complexity" evidence="7">
    <location>
        <begin position="175"/>
        <end position="189"/>
    </location>
</feature>
<feature type="region of interest" description="Disordered" evidence="7">
    <location>
        <begin position="604"/>
        <end position="661"/>
    </location>
</feature>
<dbReference type="Pfam" id="PF07524">
    <property type="entry name" value="Bromo_TP"/>
    <property type="match status" value="1"/>
</dbReference>
<feature type="compositionally biased region" description="Pro residues" evidence="7">
    <location>
        <begin position="482"/>
        <end position="492"/>
    </location>
</feature>
<keyword evidence="5" id="KW-0804">Transcription</keyword>
<evidence type="ECO:0000256" key="3">
    <source>
        <dbReference type="ARBA" id="ARBA00017307"/>
    </source>
</evidence>
<feature type="compositionally biased region" description="Polar residues" evidence="7">
    <location>
        <begin position="744"/>
        <end position="753"/>
    </location>
</feature>
<evidence type="ECO:0000256" key="5">
    <source>
        <dbReference type="ARBA" id="ARBA00023163"/>
    </source>
</evidence>
<dbReference type="RefSeq" id="XP_009495187.1">
    <property type="nucleotide sequence ID" value="XM_009496912.1"/>
</dbReference>
<feature type="region of interest" description="Disordered" evidence="7">
    <location>
        <begin position="167"/>
        <end position="191"/>
    </location>
</feature>
<dbReference type="AlphaFoldDB" id="A0A058Z989"/>
<keyword evidence="11" id="KW-1185">Reference proteome</keyword>
<feature type="region of interest" description="Disordered" evidence="7">
    <location>
        <begin position="682"/>
        <end position="701"/>
    </location>
</feature>
<dbReference type="Gene3D" id="1.10.20.10">
    <property type="entry name" value="Histone, subunit A"/>
    <property type="match status" value="1"/>
</dbReference>
<dbReference type="InterPro" id="IPR037818">
    <property type="entry name" value="TAF8"/>
</dbReference>
<gene>
    <name evidence="10" type="ORF">H696_03026</name>
</gene>
<name>A0A058Z989_FONAL</name>
<feature type="region of interest" description="Disordered" evidence="7">
    <location>
        <begin position="12"/>
        <end position="41"/>
    </location>
</feature>
<keyword evidence="4" id="KW-0805">Transcription regulation</keyword>
<dbReference type="InterPro" id="IPR006565">
    <property type="entry name" value="BTP"/>
</dbReference>
<dbReference type="CDD" id="cd00076">
    <property type="entry name" value="HFD_SF"/>
    <property type="match status" value="1"/>
</dbReference>
<feature type="region of interest" description="Disordered" evidence="7">
    <location>
        <begin position="561"/>
        <end position="580"/>
    </location>
</feature>
<evidence type="ECO:0000313" key="10">
    <source>
        <dbReference type="EMBL" id="KCV70671.1"/>
    </source>
</evidence>
<evidence type="ECO:0000259" key="8">
    <source>
        <dbReference type="Pfam" id="PF07524"/>
    </source>
</evidence>
<dbReference type="InterPro" id="IPR009072">
    <property type="entry name" value="Histone-fold"/>
</dbReference>
<evidence type="ECO:0000256" key="1">
    <source>
        <dbReference type="ARBA" id="ARBA00004123"/>
    </source>
</evidence>
<evidence type="ECO:0000259" key="9">
    <source>
        <dbReference type="Pfam" id="PF10406"/>
    </source>
</evidence>
<dbReference type="GO" id="GO:0005669">
    <property type="term" value="C:transcription factor TFIID complex"/>
    <property type="evidence" value="ECO:0007669"/>
    <property type="project" value="InterPro"/>
</dbReference>